<dbReference type="EMBL" id="UINC01218543">
    <property type="protein sequence ID" value="SVE45610.1"/>
    <property type="molecule type" value="Genomic_DNA"/>
</dbReference>
<proteinExistence type="predicted"/>
<feature type="non-terminal residue" evidence="7">
    <location>
        <position position="222"/>
    </location>
</feature>
<evidence type="ECO:0000256" key="6">
    <source>
        <dbReference type="SAM" id="Phobius"/>
    </source>
</evidence>
<feature type="transmembrane region" description="Helical" evidence="6">
    <location>
        <begin position="15"/>
        <end position="33"/>
    </location>
</feature>
<reference evidence="7" key="1">
    <citation type="submission" date="2018-05" db="EMBL/GenBank/DDBJ databases">
        <authorList>
            <person name="Lanie J.A."/>
            <person name="Ng W.-L."/>
            <person name="Kazmierczak K.M."/>
            <person name="Andrzejewski T.M."/>
            <person name="Davidsen T.M."/>
            <person name="Wayne K.J."/>
            <person name="Tettelin H."/>
            <person name="Glass J.I."/>
            <person name="Rusch D."/>
            <person name="Podicherti R."/>
            <person name="Tsui H.-C.T."/>
            <person name="Winkler M.E."/>
        </authorList>
    </citation>
    <scope>NUCLEOTIDE SEQUENCE</scope>
</reference>
<evidence type="ECO:0000256" key="4">
    <source>
        <dbReference type="ARBA" id="ARBA00023136"/>
    </source>
</evidence>
<accession>A0A383DMX4</accession>
<dbReference type="CDD" id="cd06662">
    <property type="entry name" value="SURF1"/>
    <property type="match status" value="1"/>
</dbReference>
<name>A0A383DMX4_9ZZZZ</name>
<evidence type="ECO:0000256" key="5">
    <source>
        <dbReference type="SAM" id="MobiDB-lite"/>
    </source>
</evidence>
<sequence length="222" mass="25659">MKAKTGNWVFCPRPITSLLTLLFFILFVSLGFWQIDRAEQKRSQHSFFEKRQIKEAVNLDHDTIKTVGIVDLVWRKVNATGNFLEQHQILLDNQVHAGQAGYYVYTPFRLEDSEDIILVNRGWVSTNNDRNLSPRLIMTKGMISINGVIKEEPRTGLLLTKEHVEKLSETITRVQRLTIAEVSDITRIKLLPFIMRLSPESKHGYTKKRQPHNSGEDVHMGY</sequence>
<organism evidence="7">
    <name type="scientific">marine metagenome</name>
    <dbReference type="NCBI Taxonomy" id="408172"/>
    <lineage>
        <taxon>unclassified sequences</taxon>
        <taxon>metagenomes</taxon>
        <taxon>ecological metagenomes</taxon>
    </lineage>
</organism>
<comment type="subcellular location">
    <subcellularLocation>
        <location evidence="1">Membrane</location>
    </subcellularLocation>
</comment>
<dbReference type="AlphaFoldDB" id="A0A383DMX4"/>
<evidence type="ECO:0000256" key="2">
    <source>
        <dbReference type="ARBA" id="ARBA00022692"/>
    </source>
</evidence>
<dbReference type="PANTHER" id="PTHR23427:SF2">
    <property type="entry name" value="SURFEIT LOCUS PROTEIN 1"/>
    <property type="match status" value="1"/>
</dbReference>
<protein>
    <recommendedName>
        <fullName evidence="8">SURF1-like protein</fullName>
    </recommendedName>
</protein>
<evidence type="ECO:0000256" key="1">
    <source>
        <dbReference type="ARBA" id="ARBA00004370"/>
    </source>
</evidence>
<gene>
    <name evidence="7" type="ORF">METZ01_LOCUS498464</name>
</gene>
<evidence type="ECO:0008006" key="8">
    <source>
        <dbReference type="Google" id="ProtNLM"/>
    </source>
</evidence>
<dbReference type="InterPro" id="IPR002994">
    <property type="entry name" value="Surf1/Shy1"/>
</dbReference>
<keyword evidence="3 6" id="KW-1133">Transmembrane helix</keyword>
<dbReference type="InterPro" id="IPR045214">
    <property type="entry name" value="Surf1/Surf4"/>
</dbReference>
<keyword evidence="4 6" id="KW-0472">Membrane</keyword>
<evidence type="ECO:0000313" key="7">
    <source>
        <dbReference type="EMBL" id="SVE45610.1"/>
    </source>
</evidence>
<dbReference type="Pfam" id="PF02104">
    <property type="entry name" value="SURF1"/>
    <property type="match status" value="1"/>
</dbReference>
<dbReference type="PROSITE" id="PS50895">
    <property type="entry name" value="SURF1"/>
    <property type="match status" value="1"/>
</dbReference>
<feature type="region of interest" description="Disordered" evidence="5">
    <location>
        <begin position="202"/>
        <end position="222"/>
    </location>
</feature>
<dbReference type="PANTHER" id="PTHR23427">
    <property type="entry name" value="SURFEIT LOCUS PROTEIN"/>
    <property type="match status" value="1"/>
</dbReference>
<evidence type="ECO:0000256" key="3">
    <source>
        <dbReference type="ARBA" id="ARBA00022989"/>
    </source>
</evidence>
<keyword evidence="2 6" id="KW-0812">Transmembrane</keyword>
<dbReference type="GO" id="GO:0016020">
    <property type="term" value="C:membrane"/>
    <property type="evidence" value="ECO:0007669"/>
    <property type="project" value="UniProtKB-SubCell"/>
</dbReference>